<gene>
    <name evidence="3" type="ORF">ACFOX0_24270</name>
</gene>
<dbReference type="EMBL" id="JBHSBN010000020">
    <property type="protein sequence ID" value="MFC4109032.1"/>
    <property type="molecule type" value="Genomic_DNA"/>
</dbReference>
<organism evidence="3 4">
    <name type="scientific">Micromonospora zhanjiangensis</name>
    <dbReference type="NCBI Taxonomy" id="1522057"/>
    <lineage>
        <taxon>Bacteria</taxon>
        <taxon>Bacillati</taxon>
        <taxon>Actinomycetota</taxon>
        <taxon>Actinomycetes</taxon>
        <taxon>Micromonosporales</taxon>
        <taxon>Micromonosporaceae</taxon>
        <taxon>Micromonospora</taxon>
    </lineage>
</organism>
<reference evidence="4" key="1">
    <citation type="journal article" date="2019" name="Int. J. Syst. Evol. Microbiol.">
        <title>The Global Catalogue of Microorganisms (GCM) 10K type strain sequencing project: providing services to taxonomists for standard genome sequencing and annotation.</title>
        <authorList>
            <consortium name="The Broad Institute Genomics Platform"/>
            <consortium name="The Broad Institute Genome Sequencing Center for Infectious Disease"/>
            <person name="Wu L."/>
            <person name="Ma J."/>
        </authorList>
    </citation>
    <scope>NUCLEOTIDE SEQUENCE [LARGE SCALE GENOMIC DNA]</scope>
    <source>
        <strain evidence="4">2902at01</strain>
    </source>
</reference>
<comment type="caution">
    <text evidence="3">The sequence shown here is derived from an EMBL/GenBank/DDBJ whole genome shotgun (WGS) entry which is preliminary data.</text>
</comment>
<evidence type="ECO:0000256" key="2">
    <source>
        <dbReference type="SAM" id="Phobius"/>
    </source>
</evidence>
<feature type="compositionally biased region" description="Pro residues" evidence="1">
    <location>
        <begin position="1"/>
        <end position="10"/>
    </location>
</feature>
<dbReference type="Proteomes" id="UP001595868">
    <property type="component" value="Unassembled WGS sequence"/>
</dbReference>
<protein>
    <submittedName>
        <fullName evidence="3">Uncharacterized protein</fullName>
    </submittedName>
</protein>
<proteinExistence type="predicted"/>
<accession>A0ABV8KSF1</accession>
<evidence type="ECO:0000256" key="1">
    <source>
        <dbReference type="SAM" id="MobiDB-lite"/>
    </source>
</evidence>
<feature type="region of interest" description="Disordered" evidence="1">
    <location>
        <begin position="1"/>
        <end position="22"/>
    </location>
</feature>
<keyword evidence="2" id="KW-0472">Membrane</keyword>
<evidence type="ECO:0000313" key="3">
    <source>
        <dbReference type="EMBL" id="MFC4109032.1"/>
    </source>
</evidence>
<name>A0ABV8KSF1_9ACTN</name>
<keyword evidence="2" id="KW-1133">Transmembrane helix</keyword>
<dbReference type="RefSeq" id="WP_377549976.1">
    <property type="nucleotide sequence ID" value="NZ_JBHSBN010000020.1"/>
</dbReference>
<evidence type="ECO:0000313" key="4">
    <source>
        <dbReference type="Proteomes" id="UP001595868"/>
    </source>
</evidence>
<keyword evidence="2" id="KW-0812">Transmembrane</keyword>
<feature type="transmembrane region" description="Helical" evidence="2">
    <location>
        <begin position="50"/>
        <end position="69"/>
    </location>
</feature>
<sequence length="70" mass="7841">MAPSVSPPAGQPESDDESEQVRRTWLERRRNKIAEEIARNRRGEYTVPTWVLAVALVVIVGAWVALIVLS</sequence>
<keyword evidence="4" id="KW-1185">Reference proteome</keyword>